<name>A0AAP0E739_9MAGN</name>
<proteinExistence type="predicted"/>
<comment type="caution">
    <text evidence="1">The sequence shown here is derived from an EMBL/GenBank/DDBJ whole genome shotgun (WGS) entry which is preliminary data.</text>
</comment>
<sequence length="233" mass="25637">MEAAAAAGLRGTILIKRRAFGAKRGGLGVVGERGGWGGGGCVQRRKMWRGFGVSGRAAVVGADGDFMVGAAMGTRFVLPSRKRELKPRRPKHVLRWIDNKIRSDCALDPCDVEEISKSNQVDHPENFLDEIMNKVAEMSGKYAKEVKVVISPYGICPLGAHIDHQFMSPHSYSLKYPHSKITDFGISAGFREFKGNGSWLVAKSYNSWKEHLFVSSMVPMVQYHSSTCACDDT</sequence>
<dbReference type="AlphaFoldDB" id="A0AAP0E739"/>
<gene>
    <name evidence="1" type="ORF">Syun_030225</name>
</gene>
<organism evidence="1 2">
    <name type="scientific">Stephania yunnanensis</name>
    <dbReference type="NCBI Taxonomy" id="152371"/>
    <lineage>
        <taxon>Eukaryota</taxon>
        <taxon>Viridiplantae</taxon>
        <taxon>Streptophyta</taxon>
        <taxon>Embryophyta</taxon>
        <taxon>Tracheophyta</taxon>
        <taxon>Spermatophyta</taxon>
        <taxon>Magnoliopsida</taxon>
        <taxon>Ranunculales</taxon>
        <taxon>Menispermaceae</taxon>
        <taxon>Menispermoideae</taxon>
        <taxon>Cissampelideae</taxon>
        <taxon>Stephania</taxon>
    </lineage>
</organism>
<evidence type="ECO:0000313" key="2">
    <source>
        <dbReference type="Proteomes" id="UP001420932"/>
    </source>
</evidence>
<dbReference type="EMBL" id="JBBNAF010000013">
    <property type="protein sequence ID" value="KAK9087831.1"/>
    <property type="molecule type" value="Genomic_DNA"/>
</dbReference>
<evidence type="ECO:0000313" key="1">
    <source>
        <dbReference type="EMBL" id="KAK9087831.1"/>
    </source>
</evidence>
<protein>
    <submittedName>
        <fullName evidence="1">Uncharacterized protein</fullName>
    </submittedName>
</protein>
<dbReference type="Proteomes" id="UP001420932">
    <property type="component" value="Unassembled WGS sequence"/>
</dbReference>
<accession>A0AAP0E739</accession>
<keyword evidence="2" id="KW-1185">Reference proteome</keyword>
<reference evidence="1 2" key="1">
    <citation type="submission" date="2024-01" db="EMBL/GenBank/DDBJ databases">
        <title>Genome assemblies of Stephania.</title>
        <authorList>
            <person name="Yang L."/>
        </authorList>
    </citation>
    <scope>NUCLEOTIDE SEQUENCE [LARGE SCALE GENOMIC DNA]</scope>
    <source>
        <strain evidence="1">YNDBR</strain>
        <tissue evidence="1">Leaf</tissue>
    </source>
</reference>